<dbReference type="GeneID" id="115888139"/>
<accession>A0A6J2YL46</accession>
<dbReference type="RefSeq" id="XP_030763590.1">
    <property type="nucleotide sequence ID" value="XM_030907730.1"/>
</dbReference>
<name>A0A6J2YL46_SITOR</name>
<dbReference type="InParanoid" id="A0A6J2YL46"/>
<evidence type="ECO:0000313" key="2">
    <source>
        <dbReference type="Proteomes" id="UP000504635"/>
    </source>
</evidence>
<dbReference type="KEGG" id="soy:115888139"/>
<feature type="region of interest" description="Disordered" evidence="1">
    <location>
        <begin position="248"/>
        <end position="294"/>
    </location>
</feature>
<proteinExistence type="predicted"/>
<reference evidence="3" key="1">
    <citation type="submission" date="2025-08" db="UniProtKB">
        <authorList>
            <consortium name="RefSeq"/>
        </authorList>
    </citation>
    <scope>IDENTIFICATION</scope>
    <source>
        <tissue evidence="3">Gonads</tissue>
    </source>
</reference>
<evidence type="ECO:0000313" key="3">
    <source>
        <dbReference type="RefSeq" id="XP_030763590.1"/>
    </source>
</evidence>
<organism evidence="2 3">
    <name type="scientific">Sitophilus oryzae</name>
    <name type="common">Rice weevil</name>
    <name type="synonym">Curculio oryzae</name>
    <dbReference type="NCBI Taxonomy" id="7048"/>
    <lineage>
        <taxon>Eukaryota</taxon>
        <taxon>Metazoa</taxon>
        <taxon>Ecdysozoa</taxon>
        <taxon>Arthropoda</taxon>
        <taxon>Hexapoda</taxon>
        <taxon>Insecta</taxon>
        <taxon>Pterygota</taxon>
        <taxon>Neoptera</taxon>
        <taxon>Endopterygota</taxon>
        <taxon>Coleoptera</taxon>
        <taxon>Polyphaga</taxon>
        <taxon>Cucujiformia</taxon>
        <taxon>Curculionidae</taxon>
        <taxon>Dryophthorinae</taxon>
        <taxon>Sitophilus</taxon>
    </lineage>
</organism>
<dbReference type="Proteomes" id="UP000504635">
    <property type="component" value="Unplaced"/>
</dbReference>
<protein>
    <submittedName>
        <fullName evidence="3">Uncharacterized protein LOC115888139</fullName>
    </submittedName>
</protein>
<dbReference type="OrthoDB" id="6372754at2759"/>
<gene>
    <name evidence="3" type="primary">LOC115888139</name>
</gene>
<sequence>MPPTFFSVSHFVSCWKIMYPAFKLGFLIVLVISESVFSADQNETVQDEGDHDFVGGGTVGSGNSTANVSISDRNLDQKQLELKSDVYYPTDGSENQELKNVVEFNVPKNSTPTPKKLDNFRPSPQLESYYEFNRVPVVPAYPEPKSVSSSIIVGEGNSKENLRILETKHRFGKGQVVPLDKDKERAVESGGFEPGLSIARGSRNGNGEFPNVVESSSCNPCKVREGPGFADYNRETPWVSKIRFPATGTANDEADRPSYVSHTNQNANSNIHPGNSAQGAVQYSYPNENIKPNSQYLPPSGTGVKLNDYLAHHQGNTAHGIQTNNIESPRHNYGEDSVRKPYYISGYPVSNPGTGQGRFSSQGVGHTTGPNREFNFNQLVEVPNRYPSGSAKTYPHQKTFDTFYNIMERPSPEHDYKTYHEEPHHEISYNPWKKVLKLLATFVPIGLLVSALTPSIITVTNVNETDSTNTQSIRYRSNDDPKKELTNRIVSSLDYFEKLNANGCEYRVFCELLVSASQMPNAEQHVNNLLDSFSKQEIDLKSQAEILKEVFEAVRNQNCSPISCDYIKAPT</sequence>
<feature type="region of interest" description="Disordered" evidence="1">
    <location>
        <begin position="189"/>
        <end position="214"/>
    </location>
</feature>
<evidence type="ECO:0000256" key="1">
    <source>
        <dbReference type="SAM" id="MobiDB-lite"/>
    </source>
</evidence>
<dbReference type="AlphaFoldDB" id="A0A6J2YL46"/>
<keyword evidence="2" id="KW-1185">Reference proteome</keyword>
<feature type="compositionally biased region" description="Polar residues" evidence="1">
    <location>
        <begin position="260"/>
        <end position="294"/>
    </location>
</feature>